<reference evidence="1" key="1">
    <citation type="submission" date="2025-08" db="UniProtKB">
        <authorList>
            <consortium name="Ensembl"/>
        </authorList>
    </citation>
    <scope>IDENTIFICATION</scope>
</reference>
<evidence type="ECO:0000313" key="1">
    <source>
        <dbReference type="Ensembl" id="ENSMALP00000015956.1"/>
    </source>
</evidence>
<proteinExistence type="predicted"/>
<name>A0A3Q3QMQ2_MONAL</name>
<protein>
    <submittedName>
        <fullName evidence="1">Uncharacterized protein</fullName>
    </submittedName>
</protein>
<keyword evidence="2" id="KW-1185">Reference proteome</keyword>
<sequence>HKSPSLESWDAVRSKTRITIGVAFEQLDAMVAVFLLDRHTPNLVCGLRVNA</sequence>
<dbReference type="Proteomes" id="UP000261600">
    <property type="component" value="Unplaced"/>
</dbReference>
<accession>A0A3Q3QMQ2</accession>
<dbReference type="Ensembl" id="ENSMALT00000016273.1">
    <property type="protein sequence ID" value="ENSMALP00000015956.1"/>
    <property type="gene ID" value="ENSMALG00000011196.1"/>
</dbReference>
<reference evidence="1" key="2">
    <citation type="submission" date="2025-09" db="UniProtKB">
        <authorList>
            <consortium name="Ensembl"/>
        </authorList>
    </citation>
    <scope>IDENTIFICATION</scope>
</reference>
<organism evidence="1 2">
    <name type="scientific">Monopterus albus</name>
    <name type="common">Swamp eel</name>
    <dbReference type="NCBI Taxonomy" id="43700"/>
    <lineage>
        <taxon>Eukaryota</taxon>
        <taxon>Metazoa</taxon>
        <taxon>Chordata</taxon>
        <taxon>Craniata</taxon>
        <taxon>Vertebrata</taxon>
        <taxon>Euteleostomi</taxon>
        <taxon>Actinopterygii</taxon>
        <taxon>Neopterygii</taxon>
        <taxon>Teleostei</taxon>
        <taxon>Neoteleostei</taxon>
        <taxon>Acanthomorphata</taxon>
        <taxon>Anabantaria</taxon>
        <taxon>Synbranchiformes</taxon>
        <taxon>Synbranchidae</taxon>
        <taxon>Monopterus</taxon>
    </lineage>
</organism>
<evidence type="ECO:0000313" key="2">
    <source>
        <dbReference type="Proteomes" id="UP000261600"/>
    </source>
</evidence>
<dbReference type="AlphaFoldDB" id="A0A3Q3QMQ2"/>